<reference evidence="9" key="1">
    <citation type="submission" date="2021-03" db="EMBL/GenBank/DDBJ databases">
        <title>Leucobacter chromiisoli sp. nov., isolated from chromium-containing soil of chemical plant.</title>
        <authorList>
            <person name="Xu Z."/>
        </authorList>
    </citation>
    <scope>NUCLEOTIDE SEQUENCE</scope>
    <source>
        <strain evidence="9">K 70/01</strain>
    </source>
</reference>
<gene>
    <name evidence="9" type="ORF">J4H85_03680</name>
</gene>
<dbReference type="EMBL" id="JAGFBF010000001">
    <property type="protein sequence ID" value="MBO2989099.1"/>
    <property type="molecule type" value="Genomic_DNA"/>
</dbReference>
<evidence type="ECO:0000313" key="9">
    <source>
        <dbReference type="EMBL" id="MBO2989099.1"/>
    </source>
</evidence>
<proteinExistence type="predicted"/>
<feature type="transmembrane region" description="Helical" evidence="8">
    <location>
        <begin position="172"/>
        <end position="193"/>
    </location>
</feature>
<feature type="transmembrane region" description="Helical" evidence="8">
    <location>
        <begin position="106"/>
        <end position="130"/>
    </location>
</feature>
<feature type="transmembrane region" description="Helical" evidence="8">
    <location>
        <begin position="277"/>
        <end position="296"/>
    </location>
</feature>
<evidence type="ECO:0000313" key="10">
    <source>
        <dbReference type="Proteomes" id="UP000668403"/>
    </source>
</evidence>
<evidence type="ECO:0000256" key="6">
    <source>
        <dbReference type="ARBA" id="ARBA00023065"/>
    </source>
</evidence>
<keyword evidence="6" id="KW-0406">Ion transport</keyword>
<keyword evidence="2" id="KW-0813">Transport</keyword>
<feature type="transmembrane region" description="Helical" evidence="8">
    <location>
        <begin position="394"/>
        <end position="419"/>
    </location>
</feature>
<comment type="caution">
    <text evidence="9">The sequence shown here is derived from an EMBL/GenBank/DDBJ whole genome shotgun (WGS) entry which is preliminary data.</text>
</comment>
<keyword evidence="4 8" id="KW-0812">Transmembrane</keyword>
<feature type="transmembrane region" description="Helical" evidence="8">
    <location>
        <begin position="454"/>
        <end position="475"/>
    </location>
</feature>
<name>A0A939TME7_9MICO</name>
<evidence type="ECO:0000256" key="5">
    <source>
        <dbReference type="ARBA" id="ARBA00022989"/>
    </source>
</evidence>
<dbReference type="PANTHER" id="PTHR32024:SF1">
    <property type="entry name" value="KTR SYSTEM POTASSIUM UPTAKE PROTEIN B"/>
    <property type="match status" value="1"/>
</dbReference>
<feature type="transmembrane region" description="Helical" evidence="8">
    <location>
        <begin position="234"/>
        <end position="257"/>
    </location>
</feature>
<dbReference type="GO" id="GO:0030001">
    <property type="term" value="P:metal ion transport"/>
    <property type="evidence" value="ECO:0007669"/>
    <property type="project" value="UniProtKB-ARBA"/>
</dbReference>
<evidence type="ECO:0000256" key="4">
    <source>
        <dbReference type="ARBA" id="ARBA00022692"/>
    </source>
</evidence>
<dbReference type="InterPro" id="IPR003445">
    <property type="entry name" value="Cat_transpt"/>
</dbReference>
<feature type="transmembrane region" description="Helical" evidence="8">
    <location>
        <begin position="43"/>
        <end position="63"/>
    </location>
</feature>
<dbReference type="PANTHER" id="PTHR32024">
    <property type="entry name" value="TRK SYSTEM POTASSIUM UPTAKE PROTEIN TRKG-RELATED"/>
    <property type="match status" value="1"/>
</dbReference>
<protein>
    <submittedName>
        <fullName evidence="9">TrkH family potassium uptake protein</fullName>
    </submittedName>
</protein>
<dbReference type="AlphaFoldDB" id="A0A939TME7"/>
<dbReference type="Proteomes" id="UP000668403">
    <property type="component" value="Unassembled WGS sequence"/>
</dbReference>
<keyword evidence="5 8" id="KW-1133">Transmembrane helix</keyword>
<keyword evidence="7 8" id="KW-0472">Membrane</keyword>
<evidence type="ECO:0000256" key="8">
    <source>
        <dbReference type="SAM" id="Phobius"/>
    </source>
</evidence>
<organism evidence="9 10">
    <name type="scientific">Leucobacter tardus</name>
    <dbReference type="NCBI Taxonomy" id="501483"/>
    <lineage>
        <taxon>Bacteria</taxon>
        <taxon>Bacillati</taxon>
        <taxon>Actinomycetota</taxon>
        <taxon>Actinomycetes</taxon>
        <taxon>Micrococcales</taxon>
        <taxon>Microbacteriaceae</taxon>
        <taxon>Leucobacter</taxon>
    </lineage>
</organism>
<dbReference type="GO" id="GO:0005886">
    <property type="term" value="C:plasma membrane"/>
    <property type="evidence" value="ECO:0007669"/>
    <property type="project" value="UniProtKB-SubCell"/>
</dbReference>
<sequence length="493" mass="51910">MLRGECLRNPEGGEVRTVRAARRTGFSGHHRGWFRGAVQSSPARTALLVFTALILVWTALLTLPVSSRSGSMTPLSDALFTAVSAICVTGLSTVDMGTHWSQFGDLVILAGFQIGGIGVLTLASLLGLTVTRRLGLRQRLLAATDSNPLRTGREASESQAVGLGEVASLLRAVALSLIVIEVGLTALLTPRLIAEGYGFWQALTDGFYLAASAFTNTGFVPLETGLEPFINDPYTLTILAGGVFLGAIGFPVIFALYKFVVGRGWRTHKRLGLHAKLTLATTLILVIVGWIAIAGLEWNNHGTLGTQGPGQSLMNAGYTSVMTRSGGLGILDTSELQGSTLLVMDVLMFIGGGSASTAGGIKVTTLAVLFLAAYAEARGFQDMQAFGRRIPIDVLRVSISILIWGISIVVTASVILLQITGESLDVVLFEVISAFGTCGLTTGLSAELPDAGKYVLAATMWAGRVGTVTLAAAVASTSRSRMFRLPEERPIVG</sequence>
<evidence type="ECO:0000256" key="1">
    <source>
        <dbReference type="ARBA" id="ARBA00004651"/>
    </source>
</evidence>
<accession>A0A939TME7</accession>
<comment type="subcellular location">
    <subcellularLocation>
        <location evidence="1">Cell membrane</location>
        <topology evidence="1">Multi-pass membrane protein</topology>
    </subcellularLocation>
</comment>
<dbReference type="GO" id="GO:0008324">
    <property type="term" value="F:monoatomic cation transmembrane transporter activity"/>
    <property type="evidence" value="ECO:0007669"/>
    <property type="project" value="InterPro"/>
</dbReference>
<keyword evidence="3" id="KW-1003">Cell membrane</keyword>
<dbReference type="Pfam" id="PF02386">
    <property type="entry name" value="TrkH"/>
    <property type="match status" value="1"/>
</dbReference>
<evidence type="ECO:0000256" key="7">
    <source>
        <dbReference type="ARBA" id="ARBA00023136"/>
    </source>
</evidence>
<keyword evidence="10" id="KW-1185">Reference proteome</keyword>
<feature type="transmembrane region" description="Helical" evidence="8">
    <location>
        <begin position="346"/>
        <end position="373"/>
    </location>
</feature>
<evidence type="ECO:0000256" key="3">
    <source>
        <dbReference type="ARBA" id="ARBA00022475"/>
    </source>
</evidence>
<evidence type="ECO:0000256" key="2">
    <source>
        <dbReference type="ARBA" id="ARBA00022448"/>
    </source>
</evidence>